<dbReference type="Pfam" id="PF00386">
    <property type="entry name" value="C1q"/>
    <property type="match status" value="1"/>
</dbReference>
<dbReference type="AlphaFoldDB" id="A0AAN8FZT7"/>
<name>A0AAN8FZT7_PATCE</name>
<evidence type="ECO:0000313" key="6">
    <source>
        <dbReference type="EMBL" id="KAK6167592.1"/>
    </source>
</evidence>
<dbReference type="GO" id="GO:0005581">
    <property type="term" value="C:collagen trimer"/>
    <property type="evidence" value="ECO:0007669"/>
    <property type="project" value="UniProtKB-KW"/>
</dbReference>
<evidence type="ECO:0000256" key="3">
    <source>
        <dbReference type="SAM" id="MobiDB-lite"/>
    </source>
</evidence>
<keyword evidence="4" id="KW-0732">Signal</keyword>
<feature type="compositionally biased region" description="Acidic residues" evidence="3">
    <location>
        <begin position="48"/>
        <end position="60"/>
    </location>
</feature>
<proteinExistence type="predicted"/>
<dbReference type="PANTHER" id="PTHR15427:SF33">
    <property type="entry name" value="COLLAGEN IV NC1 DOMAIN-CONTAINING PROTEIN"/>
    <property type="match status" value="1"/>
</dbReference>
<reference evidence="6 7" key="1">
    <citation type="submission" date="2024-01" db="EMBL/GenBank/DDBJ databases">
        <title>The genome of the rayed Mediterranean limpet Patella caerulea (Linnaeus, 1758).</title>
        <authorList>
            <person name="Anh-Thu Weber A."/>
            <person name="Halstead-Nussloch G."/>
        </authorList>
    </citation>
    <scope>NUCLEOTIDE SEQUENCE [LARGE SCALE GENOMIC DNA]</scope>
    <source>
        <strain evidence="6">AATW-2023a</strain>
        <tissue evidence="6">Whole specimen</tissue>
    </source>
</reference>
<dbReference type="SMART" id="SM00110">
    <property type="entry name" value="C1Q"/>
    <property type="match status" value="1"/>
</dbReference>
<accession>A0AAN8FZT7</accession>
<dbReference type="InterPro" id="IPR050392">
    <property type="entry name" value="Collagen/C1q_domain"/>
</dbReference>
<dbReference type="PROSITE" id="PS50871">
    <property type="entry name" value="C1Q"/>
    <property type="match status" value="1"/>
</dbReference>
<protein>
    <recommendedName>
        <fullName evidence="5">C1q domain-containing protein</fullName>
    </recommendedName>
</protein>
<dbReference type="InterPro" id="IPR008983">
    <property type="entry name" value="Tumour_necrosis_fac-like_dom"/>
</dbReference>
<comment type="subcellular location">
    <subcellularLocation>
        <location evidence="1">Secreted</location>
    </subcellularLocation>
</comment>
<dbReference type="SUPFAM" id="SSF49842">
    <property type="entry name" value="TNF-like"/>
    <property type="match status" value="1"/>
</dbReference>
<evidence type="ECO:0000313" key="7">
    <source>
        <dbReference type="Proteomes" id="UP001347796"/>
    </source>
</evidence>
<feature type="compositionally biased region" description="Basic and acidic residues" evidence="3">
    <location>
        <begin position="92"/>
        <end position="116"/>
    </location>
</feature>
<dbReference type="PRINTS" id="PR00007">
    <property type="entry name" value="COMPLEMNTC1Q"/>
</dbReference>
<dbReference type="PANTHER" id="PTHR15427">
    <property type="entry name" value="EMILIN ELASTIN MICROFIBRIL INTERFACE-LOCATED PROTEIN ELASTIN MICROFIBRIL INTERFACER"/>
    <property type="match status" value="1"/>
</dbReference>
<evidence type="ECO:0000259" key="5">
    <source>
        <dbReference type="PROSITE" id="PS50871"/>
    </source>
</evidence>
<dbReference type="InterPro" id="IPR001073">
    <property type="entry name" value="C1q_dom"/>
</dbReference>
<dbReference type="Gene3D" id="2.60.120.40">
    <property type="match status" value="1"/>
</dbReference>
<sequence>MKNNIKIFAIIFLFLAIIITEEVESKDAKKTNNKNKNKSAVETLNYDLETDDDKDDDNYEETTPAAAIKPKATSKAPKKKKTTKAVNTSKNQKVDKSKTNRGPKGEPGPKGEKGEPGDAASDSFPMQAALSAVLTEHFGPAKDTIVPFDLVLLDLGDNYDNTTGVFICTIPGVYVVSLYLMSHPGAKVNARIYINSRPIAALWADDNKSVGFYPSSSIQTVTRLEFGDQVYVMLVDGGYGESWVHANYNAFTLYLLYEDSFMK</sequence>
<dbReference type="EMBL" id="JAZGQO010000018">
    <property type="protein sequence ID" value="KAK6167592.1"/>
    <property type="molecule type" value="Genomic_DNA"/>
</dbReference>
<evidence type="ECO:0000256" key="1">
    <source>
        <dbReference type="ARBA" id="ARBA00004613"/>
    </source>
</evidence>
<organism evidence="6 7">
    <name type="scientific">Patella caerulea</name>
    <name type="common">Rayed Mediterranean limpet</name>
    <dbReference type="NCBI Taxonomy" id="87958"/>
    <lineage>
        <taxon>Eukaryota</taxon>
        <taxon>Metazoa</taxon>
        <taxon>Spiralia</taxon>
        <taxon>Lophotrochozoa</taxon>
        <taxon>Mollusca</taxon>
        <taxon>Gastropoda</taxon>
        <taxon>Patellogastropoda</taxon>
        <taxon>Patelloidea</taxon>
        <taxon>Patellidae</taxon>
        <taxon>Patella</taxon>
    </lineage>
</organism>
<dbReference type="Proteomes" id="UP001347796">
    <property type="component" value="Unassembled WGS sequence"/>
</dbReference>
<feature type="chain" id="PRO_5042846720" description="C1q domain-containing protein" evidence="4">
    <location>
        <begin position="26"/>
        <end position="263"/>
    </location>
</feature>
<feature type="signal peptide" evidence="4">
    <location>
        <begin position="1"/>
        <end position="25"/>
    </location>
</feature>
<evidence type="ECO:0000256" key="4">
    <source>
        <dbReference type="SAM" id="SignalP"/>
    </source>
</evidence>
<feature type="domain" description="C1q" evidence="5">
    <location>
        <begin position="123"/>
        <end position="262"/>
    </location>
</feature>
<feature type="compositionally biased region" description="Low complexity" evidence="3">
    <location>
        <begin position="61"/>
        <end position="75"/>
    </location>
</feature>
<keyword evidence="7" id="KW-1185">Reference proteome</keyword>
<keyword evidence="2" id="KW-0964">Secreted</keyword>
<gene>
    <name evidence="6" type="ORF">SNE40_021581</name>
</gene>
<comment type="caution">
    <text evidence="6">The sequence shown here is derived from an EMBL/GenBank/DDBJ whole genome shotgun (WGS) entry which is preliminary data.</text>
</comment>
<feature type="region of interest" description="Disordered" evidence="3">
    <location>
        <begin position="26"/>
        <end position="122"/>
    </location>
</feature>
<evidence type="ECO:0000256" key="2">
    <source>
        <dbReference type="ARBA" id="ARBA00022525"/>
    </source>
</evidence>